<dbReference type="SUPFAM" id="SSF46785">
    <property type="entry name" value="Winged helix' DNA-binding domain"/>
    <property type="match status" value="1"/>
</dbReference>
<dbReference type="EMBL" id="JAATJN010000001">
    <property type="protein sequence ID" value="NJC55992.1"/>
    <property type="molecule type" value="Genomic_DNA"/>
</dbReference>
<dbReference type="PANTHER" id="PTHR30346">
    <property type="entry name" value="TRANSCRIPTIONAL DUAL REGULATOR HCAR-RELATED"/>
    <property type="match status" value="1"/>
</dbReference>
<dbReference type="Pfam" id="PF00126">
    <property type="entry name" value="HTH_1"/>
    <property type="match status" value="1"/>
</dbReference>
<keyword evidence="7" id="KW-1185">Reference proteome</keyword>
<comment type="caution">
    <text evidence="6">The sequence shown here is derived from an EMBL/GenBank/DDBJ whole genome shotgun (WGS) entry which is preliminary data.</text>
</comment>
<gene>
    <name evidence="6" type="ORF">BKA07_001027</name>
</gene>
<dbReference type="Gene3D" id="1.10.10.10">
    <property type="entry name" value="Winged helix-like DNA-binding domain superfamily/Winged helix DNA-binding domain"/>
    <property type="match status" value="1"/>
</dbReference>
<dbReference type="InterPro" id="IPR005119">
    <property type="entry name" value="LysR_subst-bd"/>
</dbReference>
<comment type="similarity">
    <text evidence="1">Belongs to the LysR transcriptional regulatory family.</text>
</comment>
<evidence type="ECO:0000256" key="2">
    <source>
        <dbReference type="ARBA" id="ARBA00023015"/>
    </source>
</evidence>
<protein>
    <submittedName>
        <fullName evidence="6">DNA-binding transcriptional LysR family regulator</fullName>
    </submittedName>
</protein>
<dbReference type="AlphaFoldDB" id="A0A846S378"/>
<feature type="domain" description="HTH lysR-type" evidence="5">
    <location>
        <begin position="1"/>
        <end position="59"/>
    </location>
</feature>
<evidence type="ECO:0000259" key="5">
    <source>
        <dbReference type="PROSITE" id="PS50931"/>
    </source>
</evidence>
<proteinExistence type="inferred from homology"/>
<name>A0A846S378_9MICO</name>
<dbReference type="InterPro" id="IPR036390">
    <property type="entry name" value="WH_DNA-bd_sf"/>
</dbReference>
<accession>A0A846S378</accession>
<dbReference type="Proteomes" id="UP000576792">
    <property type="component" value="Unassembled WGS sequence"/>
</dbReference>
<sequence>MYDLHRLRLLRELSHRETLAAVAEALGYSPSAISHQLGLLERETGTRLLEPSGRRVRLTAAAVQLVAHTETILRELERAEADIAASRTTITGTVHIATFQTAAQTLVLDVIQRLALHHPRLTVTFAHVDAEAAIPALIARDYDLVLSEQYPGNPQAPHPGVSSERVLDDPLLLAIPAGWSARTLADLAEKPWVMERPGTAARAWSTATCRAAGYEPEVPYETSDLNLHSEIVDSGLAAAFLPRLAYAPSRSFRTVSTDQLRIITASTRSGGDRNPAVNAFRRALKQATAAPR</sequence>
<reference evidence="6 7" key="1">
    <citation type="submission" date="2020-03" db="EMBL/GenBank/DDBJ databases">
        <title>Sequencing the genomes of 1000 actinobacteria strains.</title>
        <authorList>
            <person name="Klenk H.-P."/>
        </authorList>
    </citation>
    <scope>NUCLEOTIDE SEQUENCE [LARGE SCALE GENOMIC DNA]</scope>
    <source>
        <strain evidence="6 7">DSM 18964</strain>
    </source>
</reference>
<dbReference type="Gene3D" id="3.40.190.10">
    <property type="entry name" value="Periplasmic binding protein-like II"/>
    <property type="match status" value="2"/>
</dbReference>
<dbReference type="PANTHER" id="PTHR30346:SF29">
    <property type="entry name" value="LYSR SUBSTRATE-BINDING"/>
    <property type="match status" value="1"/>
</dbReference>
<dbReference type="RefSeq" id="WP_167949939.1">
    <property type="nucleotide sequence ID" value="NZ_BAAAPQ010000026.1"/>
</dbReference>
<organism evidence="6 7">
    <name type="scientific">Brevibacterium marinum</name>
    <dbReference type="NCBI Taxonomy" id="418643"/>
    <lineage>
        <taxon>Bacteria</taxon>
        <taxon>Bacillati</taxon>
        <taxon>Actinomycetota</taxon>
        <taxon>Actinomycetes</taxon>
        <taxon>Micrococcales</taxon>
        <taxon>Brevibacteriaceae</taxon>
        <taxon>Brevibacterium</taxon>
    </lineage>
</organism>
<keyword evidence="3 6" id="KW-0238">DNA-binding</keyword>
<keyword evidence="2" id="KW-0805">Transcription regulation</keyword>
<dbReference type="SUPFAM" id="SSF53850">
    <property type="entry name" value="Periplasmic binding protein-like II"/>
    <property type="match status" value="1"/>
</dbReference>
<dbReference type="GO" id="GO:0003677">
    <property type="term" value="F:DNA binding"/>
    <property type="evidence" value="ECO:0007669"/>
    <property type="project" value="UniProtKB-KW"/>
</dbReference>
<evidence type="ECO:0000256" key="1">
    <source>
        <dbReference type="ARBA" id="ARBA00009437"/>
    </source>
</evidence>
<dbReference type="GO" id="GO:0032993">
    <property type="term" value="C:protein-DNA complex"/>
    <property type="evidence" value="ECO:0007669"/>
    <property type="project" value="TreeGrafter"/>
</dbReference>
<evidence type="ECO:0000313" key="7">
    <source>
        <dbReference type="Proteomes" id="UP000576792"/>
    </source>
</evidence>
<dbReference type="GO" id="GO:0003700">
    <property type="term" value="F:DNA-binding transcription factor activity"/>
    <property type="evidence" value="ECO:0007669"/>
    <property type="project" value="InterPro"/>
</dbReference>
<dbReference type="InterPro" id="IPR000847">
    <property type="entry name" value="LysR_HTH_N"/>
</dbReference>
<keyword evidence="4" id="KW-0804">Transcription</keyword>
<dbReference type="Pfam" id="PF03466">
    <property type="entry name" value="LysR_substrate"/>
    <property type="match status" value="1"/>
</dbReference>
<evidence type="ECO:0000256" key="4">
    <source>
        <dbReference type="ARBA" id="ARBA00023163"/>
    </source>
</evidence>
<dbReference type="PROSITE" id="PS50931">
    <property type="entry name" value="HTH_LYSR"/>
    <property type="match status" value="1"/>
</dbReference>
<evidence type="ECO:0000256" key="3">
    <source>
        <dbReference type="ARBA" id="ARBA00023125"/>
    </source>
</evidence>
<evidence type="ECO:0000313" key="6">
    <source>
        <dbReference type="EMBL" id="NJC55992.1"/>
    </source>
</evidence>
<dbReference type="InterPro" id="IPR036388">
    <property type="entry name" value="WH-like_DNA-bd_sf"/>
</dbReference>